<dbReference type="GO" id="GO:0030246">
    <property type="term" value="F:carbohydrate binding"/>
    <property type="evidence" value="ECO:0007669"/>
    <property type="project" value="UniProtKB-KW"/>
</dbReference>
<name>A0A803LX31_CHEQI</name>
<dbReference type="KEGG" id="cqi:110683347"/>
<evidence type="ECO:0000259" key="24">
    <source>
        <dbReference type="PROSITE" id="PS50011"/>
    </source>
</evidence>
<evidence type="ECO:0000256" key="19">
    <source>
        <dbReference type="ARBA" id="ARBA00048679"/>
    </source>
</evidence>
<keyword evidence="10" id="KW-0430">Lectin</keyword>
<keyword evidence="5" id="KW-1003">Cell membrane</keyword>
<dbReference type="Gene3D" id="2.60.120.200">
    <property type="match status" value="1"/>
</dbReference>
<keyword evidence="13 20" id="KW-0067">ATP-binding</keyword>
<dbReference type="AlphaFoldDB" id="A0A803LX31"/>
<dbReference type="GeneID" id="110683347"/>
<keyword evidence="7" id="KW-0808">Transferase</keyword>
<dbReference type="PROSITE" id="PS00107">
    <property type="entry name" value="PROTEIN_KINASE_ATP"/>
    <property type="match status" value="1"/>
</dbReference>
<dbReference type="InterPro" id="IPR008271">
    <property type="entry name" value="Ser/Thr_kinase_AS"/>
</dbReference>
<evidence type="ECO:0000256" key="12">
    <source>
        <dbReference type="ARBA" id="ARBA00022777"/>
    </source>
</evidence>
<dbReference type="PROSITE" id="PS50011">
    <property type="entry name" value="PROTEIN_KINASE_DOM"/>
    <property type="match status" value="1"/>
</dbReference>
<keyword evidence="9 23" id="KW-0732">Signal</keyword>
<reference evidence="25" key="1">
    <citation type="journal article" date="2017" name="Nature">
        <title>The genome of Chenopodium quinoa.</title>
        <authorList>
            <person name="Jarvis D.E."/>
            <person name="Ho Y.S."/>
            <person name="Lightfoot D.J."/>
            <person name="Schmoeckel S.M."/>
            <person name="Li B."/>
            <person name="Borm T.J.A."/>
            <person name="Ohyanagi H."/>
            <person name="Mineta K."/>
            <person name="Michell C.T."/>
            <person name="Saber N."/>
            <person name="Kharbatia N.M."/>
            <person name="Rupper R.R."/>
            <person name="Sharp A.R."/>
            <person name="Dally N."/>
            <person name="Boughton B.A."/>
            <person name="Woo Y.H."/>
            <person name="Gao G."/>
            <person name="Schijlen E.G.W.M."/>
            <person name="Guo X."/>
            <person name="Momin A.A."/>
            <person name="Negrao S."/>
            <person name="Al-Babili S."/>
            <person name="Gehring C."/>
            <person name="Roessner U."/>
            <person name="Jung C."/>
            <person name="Murphy K."/>
            <person name="Arold S.T."/>
            <person name="Gojobori T."/>
            <person name="van der Linden C.G."/>
            <person name="van Loo E.N."/>
            <person name="Jellen E.N."/>
            <person name="Maughan P.J."/>
            <person name="Tester M."/>
        </authorList>
    </citation>
    <scope>NUCLEOTIDE SEQUENCE [LARGE SCALE GENOMIC DNA]</scope>
    <source>
        <strain evidence="25">cv. PI 614886</strain>
    </source>
</reference>
<evidence type="ECO:0000256" key="15">
    <source>
        <dbReference type="ARBA" id="ARBA00023136"/>
    </source>
</evidence>
<organism evidence="25 26">
    <name type="scientific">Chenopodium quinoa</name>
    <name type="common">Quinoa</name>
    <dbReference type="NCBI Taxonomy" id="63459"/>
    <lineage>
        <taxon>Eukaryota</taxon>
        <taxon>Viridiplantae</taxon>
        <taxon>Streptophyta</taxon>
        <taxon>Embryophyta</taxon>
        <taxon>Tracheophyta</taxon>
        <taxon>Spermatophyta</taxon>
        <taxon>Magnoliopsida</taxon>
        <taxon>eudicotyledons</taxon>
        <taxon>Gunneridae</taxon>
        <taxon>Pentapetalae</taxon>
        <taxon>Caryophyllales</taxon>
        <taxon>Chenopodiaceae</taxon>
        <taxon>Chenopodioideae</taxon>
        <taxon>Atripliceae</taxon>
        <taxon>Chenopodium</taxon>
    </lineage>
</organism>
<dbReference type="InterPro" id="IPR011009">
    <property type="entry name" value="Kinase-like_dom_sf"/>
</dbReference>
<evidence type="ECO:0000256" key="14">
    <source>
        <dbReference type="ARBA" id="ARBA00022989"/>
    </source>
</evidence>
<dbReference type="GO" id="GO:0005524">
    <property type="term" value="F:ATP binding"/>
    <property type="evidence" value="ECO:0007669"/>
    <property type="project" value="UniProtKB-UniRule"/>
</dbReference>
<dbReference type="PROSITE" id="PS00108">
    <property type="entry name" value="PROTEIN_KINASE_ST"/>
    <property type="match status" value="1"/>
</dbReference>
<dbReference type="Proteomes" id="UP000596660">
    <property type="component" value="Unplaced"/>
</dbReference>
<dbReference type="EC" id="2.7.11.1" evidence="4"/>
<proteinExistence type="inferred from homology"/>
<evidence type="ECO:0000256" key="20">
    <source>
        <dbReference type="PROSITE-ProRule" id="PRU10141"/>
    </source>
</evidence>
<keyword evidence="26" id="KW-1185">Reference proteome</keyword>
<dbReference type="SUPFAM" id="SSF56112">
    <property type="entry name" value="Protein kinase-like (PK-like)"/>
    <property type="match status" value="1"/>
</dbReference>
<dbReference type="SUPFAM" id="SSF49899">
    <property type="entry name" value="Concanavalin A-like lectins/glucanases"/>
    <property type="match status" value="1"/>
</dbReference>
<evidence type="ECO:0000256" key="23">
    <source>
        <dbReference type="SAM" id="SignalP"/>
    </source>
</evidence>
<evidence type="ECO:0000256" key="8">
    <source>
        <dbReference type="ARBA" id="ARBA00022692"/>
    </source>
</evidence>
<evidence type="ECO:0000256" key="7">
    <source>
        <dbReference type="ARBA" id="ARBA00022679"/>
    </source>
</evidence>
<evidence type="ECO:0000256" key="22">
    <source>
        <dbReference type="SAM" id="Phobius"/>
    </source>
</evidence>
<dbReference type="OMA" id="LCTCIVP"/>
<comment type="catalytic activity">
    <reaction evidence="19">
        <text>L-seryl-[protein] + ATP = O-phospho-L-seryl-[protein] + ADP + H(+)</text>
        <dbReference type="Rhea" id="RHEA:17989"/>
        <dbReference type="Rhea" id="RHEA-COMP:9863"/>
        <dbReference type="Rhea" id="RHEA-COMP:11604"/>
        <dbReference type="ChEBI" id="CHEBI:15378"/>
        <dbReference type="ChEBI" id="CHEBI:29999"/>
        <dbReference type="ChEBI" id="CHEBI:30616"/>
        <dbReference type="ChEBI" id="CHEBI:83421"/>
        <dbReference type="ChEBI" id="CHEBI:456216"/>
        <dbReference type="EC" id="2.7.11.1"/>
    </reaction>
</comment>
<comment type="subcellular location">
    <subcellularLocation>
        <location evidence="1">Cell membrane</location>
        <topology evidence="1">Single-pass type I membrane protein</topology>
    </subcellularLocation>
</comment>
<evidence type="ECO:0000256" key="16">
    <source>
        <dbReference type="ARBA" id="ARBA00023170"/>
    </source>
</evidence>
<dbReference type="SMART" id="SM00220">
    <property type="entry name" value="S_TKc"/>
    <property type="match status" value="1"/>
</dbReference>
<dbReference type="InterPro" id="IPR050528">
    <property type="entry name" value="L-type_Lectin-RKs"/>
</dbReference>
<dbReference type="InterPro" id="IPR013320">
    <property type="entry name" value="ConA-like_dom_sf"/>
</dbReference>
<evidence type="ECO:0000256" key="5">
    <source>
        <dbReference type="ARBA" id="ARBA00022475"/>
    </source>
</evidence>
<dbReference type="Pfam" id="PF00069">
    <property type="entry name" value="Pkinase"/>
    <property type="match status" value="1"/>
</dbReference>
<reference evidence="25" key="2">
    <citation type="submission" date="2021-03" db="UniProtKB">
        <authorList>
            <consortium name="EnsemblPlants"/>
        </authorList>
    </citation>
    <scope>IDENTIFICATION</scope>
</reference>
<evidence type="ECO:0000256" key="11">
    <source>
        <dbReference type="ARBA" id="ARBA00022741"/>
    </source>
</evidence>
<dbReference type="Gene3D" id="1.10.510.10">
    <property type="entry name" value="Transferase(Phosphotransferase) domain 1"/>
    <property type="match status" value="1"/>
</dbReference>
<keyword evidence="16" id="KW-0675">Receptor</keyword>
<evidence type="ECO:0000256" key="18">
    <source>
        <dbReference type="ARBA" id="ARBA00047899"/>
    </source>
</evidence>
<evidence type="ECO:0000256" key="17">
    <source>
        <dbReference type="ARBA" id="ARBA00023180"/>
    </source>
</evidence>
<comment type="similarity">
    <text evidence="2">In the N-terminal section; belongs to the leguminous lectin family.</text>
</comment>
<protein>
    <recommendedName>
        <fullName evidence="4">non-specific serine/threonine protein kinase</fullName>
        <ecNumber evidence="4">2.7.11.1</ecNumber>
    </recommendedName>
</protein>
<dbReference type="InterPro" id="IPR017441">
    <property type="entry name" value="Protein_kinase_ATP_BS"/>
</dbReference>
<keyword evidence="8 22" id="KW-0812">Transmembrane</keyword>
<feature type="chain" id="PRO_5030906695" description="non-specific serine/threonine protein kinase" evidence="23">
    <location>
        <begin position="22"/>
        <end position="657"/>
    </location>
</feature>
<evidence type="ECO:0000256" key="6">
    <source>
        <dbReference type="ARBA" id="ARBA00022527"/>
    </source>
</evidence>
<evidence type="ECO:0000256" key="13">
    <source>
        <dbReference type="ARBA" id="ARBA00022840"/>
    </source>
</evidence>
<dbReference type="FunFam" id="3.30.200.20:FF:000112">
    <property type="entry name" value="Lectin-domain containing receptor kinase A4.3"/>
    <property type="match status" value="1"/>
</dbReference>
<keyword evidence="6" id="KW-0723">Serine/threonine-protein kinase</keyword>
<dbReference type="GO" id="GO:0005886">
    <property type="term" value="C:plasma membrane"/>
    <property type="evidence" value="ECO:0007669"/>
    <property type="project" value="UniProtKB-SubCell"/>
</dbReference>
<accession>A0A803LX31</accession>
<dbReference type="SMR" id="A0A803LX31"/>
<keyword evidence="15 22" id="KW-0472">Membrane</keyword>
<evidence type="ECO:0000256" key="21">
    <source>
        <dbReference type="SAM" id="MobiDB-lite"/>
    </source>
</evidence>
<dbReference type="InterPro" id="IPR000719">
    <property type="entry name" value="Prot_kinase_dom"/>
</dbReference>
<evidence type="ECO:0000256" key="3">
    <source>
        <dbReference type="ARBA" id="ARBA00010217"/>
    </source>
</evidence>
<sequence>MSISFRKQNLIVLFLLSTISAFSEQQNQFIYHGFTEAGLHLDSLAHIHPNGLLQLTNTTKLQKGHAFYKTLLKLDTNVSFSTSFVFAIYRELDIPHSGHGIAFVISSSMDFSHTVPAEYLGLFNSSNNGSPANHVFAVELDTVQNALFEDIDANHVGIDVNGLKSISAASAMYFSDKERKNKILQLTSGKPIQVWIDYDALKMLVNVKLAPIEEPKPNHSLLSTHIDLSKVIVNPVYIGFSSSTGLSTNTHYILGWSWNQSGLAQSLDPSKLPSLPQLKHPRKKLSHVVVLLVVLIVCFISIFLVVYVIIRRNKYEELHEVWESEFSVNRFLYRDLYIATKGFKESELLGSGGFGKVYKGTLPHSNTQVAVKRVSHDSKQGLREFVAEIASMRRLRHRNLVQLLGYCRRKGELLLVYDYMPNGSLDKFLFSDEKPNIFWHQRIKIIKGVASALLYLHEEWEQVVLHRDVKASNVLLDASMSARLGDFGLSRLYDHDTGPRTTRVVGTIGYIAPELTITGKPTTSTDVFGFGMFILEVVCGRRAISRHSLEEENLVDWVLMCWENGELLKTIDPRLEVNYISEEMELILRLGLMCCHNNPQERPSMRQVMQLLDDRNSKFSKKSYTESCEPSTPFPQTPDSASVCSVSSSDSILFHGR</sequence>
<evidence type="ECO:0000313" key="26">
    <source>
        <dbReference type="Proteomes" id="UP000596660"/>
    </source>
</evidence>
<evidence type="ECO:0000313" key="25">
    <source>
        <dbReference type="EnsemblPlants" id="AUR62020032-RA:cds"/>
    </source>
</evidence>
<dbReference type="Gramene" id="AUR62020032-RA">
    <property type="protein sequence ID" value="AUR62020032-RA:cds"/>
    <property type="gene ID" value="AUR62020032"/>
</dbReference>
<dbReference type="CDD" id="cd06899">
    <property type="entry name" value="lectin_legume_LecRK_Arcelin_ConA"/>
    <property type="match status" value="1"/>
</dbReference>
<gene>
    <name evidence="25" type="primary">LOC110683347</name>
</gene>
<feature type="binding site" evidence="20">
    <location>
        <position position="372"/>
    </location>
    <ligand>
        <name>ATP</name>
        <dbReference type="ChEBI" id="CHEBI:30616"/>
    </ligand>
</feature>
<feature type="region of interest" description="Disordered" evidence="21">
    <location>
        <begin position="623"/>
        <end position="642"/>
    </location>
</feature>
<evidence type="ECO:0000256" key="4">
    <source>
        <dbReference type="ARBA" id="ARBA00012513"/>
    </source>
</evidence>
<keyword evidence="12" id="KW-0418">Kinase</keyword>
<feature type="domain" description="Protein kinase" evidence="24">
    <location>
        <begin position="343"/>
        <end position="619"/>
    </location>
</feature>
<dbReference type="GO" id="GO:0004674">
    <property type="term" value="F:protein serine/threonine kinase activity"/>
    <property type="evidence" value="ECO:0007669"/>
    <property type="project" value="UniProtKB-KW"/>
</dbReference>
<dbReference type="FunFam" id="2.60.120.200:FF:000096">
    <property type="entry name" value="L-type lectin-domain containing receptor kinase V.9"/>
    <property type="match status" value="1"/>
</dbReference>
<dbReference type="FunFam" id="1.10.510.10:FF:000108">
    <property type="entry name" value="L-type lectin-domain containing receptor kinase S.4"/>
    <property type="match status" value="1"/>
</dbReference>
<dbReference type="EnsemblPlants" id="AUR62020032-RA">
    <property type="protein sequence ID" value="AUR62020032-RA:cds"/>
    <property type="gene ID" value="AUR62020032"/>
</dbReference>
<evidence type="ECO:0000256" key="1">
    <source>
        <dbReference type="ARBA" id="ARBA00004251"/>
    </source>
</evidence>
<dbReference type="RefSeq" id="XP_021715391.1">
    <property type="nucleotide sequence ID" value="XM_021859699.1"/>
</dbReference>
<comment type="similarity">
    <text evidence="3">In the C-terminal section; belongs to the protein kinase superfamily. Ser/Thr protein kinase family.</text>
</comment>
<keyword evidence="17" id="KW-0325">Glycoprotein</keyword>
<keyword evidence="14 22" id="KW-1133">Transmembrane helix</keyword>
<dbReference type="CDD" id="cd14066">
    <property type="entry name" value="STKc_IRAK"/>
    <property type="match status" value="1"/>
</dbReference>
<evidence type="ECO:0000256" key="9">
    <source>
        <dbReference type="ARBA" id="ARBA00022729"/>
    </source>
</evidence>
<dbReference type="PANTHER" id="PTHR27007">
    <property type="match status" value="1"/>
</dbReference>
<comment type="catalytic activity">
    <reaction evidence="18">
        <text>L-threonyl-[protein] + ATP = O-phospho-L-threonyl-[protein] + ADP + H(+)</text>
        <dbReference type="Rhea" id="RHEA:46608"/>
        <dbReference type="Rhea" id="RHEA-COMP:11060"/>
        <dbReference type="Rhea" id="RHEA-COMP:11605"/>
        <dbReference type="ChEBI" id="CHEBI:15378"/>
        <dbReference type="ChEBI" id="CHEBI:30013"/>
        <dbReference type="ChEBI" id="CHEBI:30616"/>
        <dbReference type="ChEBI" id="CHEBI:61977"/>
        <dbReference type="ChEBI" id="CHEBI:456216"/>
        <dbReference type="EC" id="2.7.11.1"/>
    </reaction>
</comment>
<dbReference type="InterPro" id="IPR001220">
    <property type="entry name" value="Legume_lectin_dom"/>
</dbReference>
<feature type="transmembrane region" description="Helical" evidence="22">
    <location>
        <begin position="288"/>
        <end position="310"/>
    </location>
</feature>
<dbReference type="Gene3D" id="3.30.200.20">
    <property type="entry name" value="Phosphorylase Kinase, domain 1"/>
    <property type="match status" value="1"/>
</dbReference>
<dbReference type="OrthoDB" id="543442at2759"/>
<evidence type="ECO:0000256" key="10">
    <source>
        <dbReference type="ARBA" id="ARBA00022734"/>
    </source>
</evidence>
<keyword evidence="11 20" id="KW-0547">Nucleotide-binding</keyword>
<evidence type="ECO:0000256" key="2">
    <source>
        <dbReference type="ARBA" id="ARBA00008536"/>
    </source>
</evidence>
<dbReference type="Pfam" id="PF00139">
    <property type="entry name" value="Lectin_legB"/>
    <property type="match status" value="1"/>
</dbReference>
<feature type="signal peptide" evidence="23">
    <location>
        <begin position="1"/>
        <end position="21"/>
    </location>
</feature>